<gene>
    <name evidence="4" type="ORF">ILUMI_18064</name>
</gene>
<dbReference type="PROSITE" id="PS50158">
    <property type="entry name" value="ZF_CCHC"/>
    <property type="match status" value="1"/>
</dbReference>
<dbReference type="InterPro" id="IPR036875">
    <property type="entry name" value="Znf_CCHC_sf"/>
</dbReference>
<keyword evidence="1" id="KW-0863">Zinc-finger</keyword>
<dbReference type="Proteomes" id="UP000801492">
    <property type="component" value="Unassembled WGS sequence"/>
</dbReference>
<organism evidence="4 5">
    <name type="scientific">Ignelater luminosus</name>
    <name type="common">Cucubano</name>
    <name type="synonym">Pyrophorus luminosus</name>
    <dbReference type="NCBI Taxonomy" id="2038154"/>
    <lineage>
        <taxon>Eukaryota</taxon>
        <taxon>Metazoa</taxon>
        <taxon>Ecdysozoa</taxon>
        <taxon>Arthropoda</taxon>
        <taxon>Hexapoda</taxon>
        <taxon>Insecta</taxon>
        <taxon>Pterygota</taxon>
        <taxon>Neoptera</taxon>
        <taxon>Endopterygota</taxon>
        <taxon>Coleoptera</taxon>
        <taxon>Polyphaga</taxon>
        <taxon>Elateriformia</taxon>
        <taxon>Elateroidea</taxon>
        <taxon>Elateridae</taxon>
        <taxon>Agrypninae</taxon>
        <taxon>Pyrophorini</taxon>
        <taxon>Ignelater</taxon>
    </lineage>
</organism>
<dbReference type="InterPro" id="IPR001878">
    <property type="entry name" value="Znf_CCHC"/>
</dbReference>
<dbReference type="SMART" id="SM00343">
    <property type="entry name" value="ZnF_C2HC"/>
    <property type="match status" value="2"/>
</dbReference>
<dbReference type="OrthoDB" id="6775559at2759"/>
<feature type="domain" description="CCHC-type" evidence="3">
    <location>
        <begin position="312"/>
        <end position="327"/>
    </location>
</feature>
<keyword evidence="1" id="KW-0479">Metal-binding</keyword>
<proteinExistence type="predicted"/>
<dbReference type="AlphaFoldDB" id="A0A8K0CKL4"/>
<dbReference type="GO" id="GO:0003676">
    <property type="term" value="F:nucleic acid binding"/>
    <property type="evidence" value="ECO:0007669"/>
    <property type="project" value="InterPro"/>
</dbReference>
<comment type="caution">
    <text evidence="4">The sequence shown here is derived from an EMBL/GenBank/DDBJ whole genome shotgun (WGS) entry which is preliminary data.</text>
</comment>
<evidence type="ECO:0000313" key="5">
    <source>
        <dbReference type="Proteomes" id="UP000801492"/>
    </source>
</evidence>
<dbReference type="Gene3D" id="4.10.60.10">
    <property type="entry name" value="Zinc finger, CCHC-type"/>
    <property type="match status" value="1"/>
</dbReference>
<accession>A0A8K0CKL4</accession>
<keyword evidence="1" id="KW-0862">Zinc</keyword>
<feature type="compositionally biased region" description="Polar residues" evidence="2">
    <location>
        <begin position="14"/>
        <end position="28"/>
    </location>
</feature>
<protein>
    <recommendedName>
        <fullName evidence="3">CCHC-type domain-containing protein</fullName>
    </recommendedName>
</protein>
<dbReference type="GO" id="GO:0008270">
    <property type="term" value="F:zinc ion binding"/>
    <property type="evidence" value="ECO:0007669"/>
    <property type="project" value="UniProtKB-KW"/>
</dbReference>
<dbReference type="SUPFAM" id="SSF57756">
    <property type="entry name" value="Retrovirus zinc finger-like domains"/>
    <property type="match status" value="1"/>
</dbReference>
<name>A0A8K0CKL4_IGNLU</name>
<keyword evidence="5" id="KW-1185">Reference proteome</keyword>
<dbReference type="EMBL" id="VTPC01079894">
    <property type="protein sequence ID" value="KAF2888109.1"/>
    <property type="molecule type" value="Genomic_DNA"/>
</dbReference>
<evidence type="ECO:0000259" key="3">
    <source>
        <dbReference type="PROSITE" id="PS50158"/>
    </source>
</evidence>
<evidence type="ECO:0000256" key="1">
    <source>
        <dbReference type="PROSITE-ProRule" id="PRU00047"/>
    </source>
</evidence>
<evidence type="ECO:0000256" key="2">
    <source>
        <dbReference type="SAM" id="MobiDB-lite"/>
    </source>
</evidence>
<evidence type="ECO:0000313" key="4">
    <source>
        <dbReference type="EMBL" id="KAF2888109.1"/>
    </source>
</evidence>
<reference evidence="4" key="1">
    <citation type="submission" date="2019-08" db="EMBL/GenBank/DDBJ databases">
        <title>The genome of the North American firefly Photinus pyralis.</title>
        <authorList>
            <consortium name="Photinus pyralis genome working group"/>
            <person name="Fallon T.R."/>
            <person name="Sander Lower S.E."/>
            <person name="Weng J.-K."/>
        </authorList>
    </citation>
    <scope>NUCLEOTIDE SEQUENCE</scope>
    <source>
        <strain evidence="4">TRF0915ILg1</strain>
        <tissue evidence="4">Whole body</tissue>
    </source>
</reference>
<sequence>MAEGGGVLRRRDSNSSTVSEGEPSSQGAGSDREQLESPEDVLNNRVRELSRIILHSIPARADSIKVESRRACREAAEKVRDYAMEMVGIIRMLKHEVGQGELKEVVASRGYADVVGRQKRATYAVKVTAREDKDVGQVQKLLKSSVDPVRAKVSVAAVRSIKSGAVIVECSTKQDAEKRRTAVEASRKLRGKELEKANPRVILGRIDKDLTKDRLMRVIARNNVDLVEACGGLKGFDSQVKEKLRIGGKEQDKYVSVVLEVTSEARKAFLRGRINLEWQSVYARDFVSLQQCYKCYGFGHKSAGCKERNQVCGRCGEAGHEFKQCRRQEARCIVCVRANETRKGPVCKVDHDAKAPQCPTMIRIRQNIIQSIDYGQ</sequence>
<feature type="region of interest" description="Disordered" evidence="2">
    <location>
        <begin position="1"/>
        <end position="38"/>
    </location>
</feature>